<reference evidence="3" key="1">
    <citation type="submission" date="2022-11" db="UniProtKB">
        <authorList>
            <consortium name="WormBaseParasite"/>
        </authorList>
    </citation>
    <scope>IDENTIFICATION</scope>
</reference>
<keyword evidence="1" id="KW-0732">Signal</keyword>
<accession>A0A914P6M9</accession>
<organism evidence="2 3">
    <name type="scientific">Panagrolaimus davidi</name>
    <dbReference type="NCBI Taxonomy" id="227884"/>
    <lineage>
        <taxon>Eukaryota</taxon>
        <taxon>Metazoa</taxon>
        <taxon>Ecdysozoa</taxon>
        <taxon>Nematoda</taxon>
        <taxon>Chromadorea</taxon>
        <taxon>Rhabditida</taxon>
        <taxon>Tylenchina</taxon>
        <taxon>Panagrolaimomorpha</taxon>
        <taxon>Panagrolaimoidea</taxon>
        <taxon>Panagrolaimidae</taxon>
        <taxon>Panagrolaimus</taxon>
    </lineage>
</organism>
<evidence type="ECO:0000313" key="3">
    <source>
        <dbReference type="WBParaSite" id="PDA_v2.g10364.t1"/>
    </source>
</evidence>
<dbReference type="AlphaFoldDB" id="A0A914P6M9"/>
<evidence type="ECO:0000256" key="1">
    <source>
        <dbReference type="SAM" id="SignalP"/>
    </source>
</evidence>
<protein>
    <submittedName>
        <fullName evidence="3">Uncharacterized protein</fullName>
    </submittedName>
</protein>
<feature type="chain" id="PRO_5037411721" evidence="1">
    <location>
        <begin position="21"/>
        <end position="105"/>
    </location>
</feature>
<name>A0A914P6M9_9BILA</name>
<sequence>MLQHYFFSLYSVYVLTTVCANRDEYEEINTRAYCDFYSADSYTQHGFIKYYENATPLIYDRQMDLNYRKWTTGIPCIAKNHIYHDLSFPHEKIFNVFEFYEAVGG</sequence>
<dbReference type="Proteomes" id="UP000887578">
    <property type="component" value="Unplaced"/>
</dbReference>
<proteinExistence type="predicted"/>
<evidence type="ECO:0000313" key="2">
    <source>
        <dbReference type="Proteomes" id="UP000887578"/>
    </source>
</evidence>
<dbReference type="WBParaSite" id="PDA_v2.g10364.t1">
    <property type="protein sequence ID" value="PDA_v2.g10364.t1"/>
    <property type="gene ID" value="PDA_v2.g10364"/>
</dbReference>
<feature type="signal peptide" evidence="1">
    <location>
        <begin position="1"/>
        <end position="20"/>
    </location>
</feature>
<keyword evidence="2" id="KW-1185">Reference proteome</keyword>